<dbReference type="Pfam" id="PF13098">
    <property type="entry name" value="Thioredoxin_2"/>
    <property type="match status" value="1"/>
</dbReference>
<reference evidence="3 4" key="1">
    <citation type="submission" date="2024-03" db="EMBL/GenBank/DDBJ databases">
        <title>Community enrichment and isolation of bacterial strains for fucoidan degradation.</title>
        <authorList>
            <person name="Sichert A."/>
        </authorList>
    </citation>
    <scope>NUCLEOTIDE SEQUENCE [LARGE SCALE GENOMIC DNA]</scope>
    <source>
        <strain evidence="3 4">AS76</strain>
    </source>
</reference>
<gene>
    <name evidence="3" type="ORF">WNY58_03540</name>
</gene>
<sequence length="157" mass="17606">MLQLLITLCCLLLSQTSGAVEIPIAQNLQKSYQTSGINEAHQQKVVLLLVSQPNCTYCALINAEILHPMILSGHYQNTTLFTELEINTGRQVKDFSGQSVDANAFAQRYNAWATPTLLFLNRKGEEIAEKIVGINTLDLYNYYVDKSLRLAFKKINP</sequence>
<organism evidence="3 4">
    <name type="scientific">Neptuniibacter pectenicola</name>
    <dbReference type="NCBI Taxonomy" id="1806669"/>
    <lineage>
        <taxon>Bacteria</taxon>
        <taxon>Pseudomonadati</taxon>
        <taxon>Pseudomonadota</taxon>
        <taxon>Gammaproteobacteria</taxon>
        <taxon>Oceanospirillales</taxon>
        <taxon>Oceanospirillaceae</taxon>
        <taxon>Neptuniibacter</taxon>
    </lineage>
</organism>
<evidence type="ECO:0000256" key="1">
    <source>
        <dbReference type="SAM" id="SignalP"/>
    </source>
</evidence>
<accession>A0ABU9TP14</accession>
<name>A0ABU9TP14_9GAMM</name>
<evidence type="ECO:0000259" key="2">
    <source>
        <dbReference type="Pfam" id="PF13098"/>
    </source>
</evidence>
<feature type="domain" description="Thioredoxin-like fold" evidence="2">
    <location>
        <begin position="42"/>
        <end position="134"/>
    </location>
</feature>
<dbReference type="RefSeq" id="WP_342853744.1">
    <property type="nucleotide sequence ID" value="NZ_JBBMRA010000002.1"/>
</dbReference>
<dbReference type="InterPro" id="IPR036249">
    <property type="entry name" value="Thioredoxin-like_sf"/>
</dbReference>
<dbReference type="InterPro" id="IPR012336">
    <property type="entry name" value="Thioredoxin-like_fold"/>
</dbReference>
<keyword evidence="4" id="KW-1185">Reference proteome</keyword>
<comment type="caution">
    <text evidence="3">The sequence shown here is derived from an EMBL/GenBank/DDBJ whole genome shotgun (WGS) entry which is preliminary data.</text>
</comment>
<evidence type="ECO:0000313" key="4">
    <source>
        <dbReference type="Proteomes" id="UP001449225"/>
    </source>
</evidence>
<keyword evidence="1" id="KW-0732">Signal</keyword>
<evidence type="ECO:0000313" key="3">
    <source>
        <dbReference type="EMBL" id="MEM5535460.1"/>
    </source>
</evidence>
<dbReference type="EMBL" id="JBBMRA010000002">
    <property type="protein sequence ID" value="MEM5535460.1"/>
    <property type="molecule type" value="Genomic_DNA"/>
</dbReference>
<dbReference type="Gene3D" id="3.40.30.10">
    <property type="entry name" value="Glutaredoxin"/>
    <property type="match status" value="1"/>
</dbReference>
<feature type="chain" id="PRO_5046592196" evidence="1">
    <location>
        <begin position="20"/>
        <end position="157"/>
    </location>
</feature>
<dbReference type="Proteomes" id="UP001449225">
    <property type="component" value="Unassembled WGS sequence"/>
</dbReference>
<dbReference type="SUPFAM" id="SSF52833">
    <property type="entry name" value="Thioredoxin-like"/>
    <property type="match status" value="1"/>
</dbReference>
<proteinExistence type="predicted"/>
<protein>
    <submittedName>
        <fullName evidence="3">Thioredoxin fold domain-containing protein</fullName>
    </submittedName>
</protein>
<feature type="signal peptide" evidence="1">
    <location>
        <begin position="1"/>
        <end position="19"/>
    </location>
</feature>